<accession>A0A5B6UTN5</accession>
<dbReference type="GO" id="GO:0003964">
    <property type="term" value="F:RNA-directed DNA polymerase activity"/>
    <property type="evidence" value="ECO:0007669"/>
    <property type="project" value="UniProtKB-KW"/>
</dbReference>
<reference evidence="2" key="1">
    <citation type="journal article" date="2019" name="Plant Biotechnol. J.">
        <title>Genome sequencing of the Australian wild diploid species Gossypium australe highlights disease resistance and delayed gland morphogenesis.</title>
        <authorList>
            <person name="Cai Y."/>
            <person name="Cai X."/>
            <person name="Wang Q."/>
            <person name="Wang P."/>
            <person name="Zhang Y."/>
            <person name="Cai C."/>
            <person name="Xu Y."/>
            <person name="Wang K."/>
            <person name="Zhou Z."/>
            <person name="Wang C."/>
            <person name="Geng S."/>
            <person name="Li B."/>
            <person name="Dong Q."/>
            <person name="Hou Y."/>
            <person name="Wang H."/>
            <person name="Ai P."/>
            <person name="Liu Z."/>
            <person name="Yi F."/>
            <person name="Sun M."/>
            <person name="An G."/>
            <person name="Cheng J."/>
            <person name="Zhang Y."/>
            <person name="Shi Q."/>
            <person name="Xie Y."/>
            <person name="Shi X."/>
            <person name="Chang Y."/>
            <person name="Huang F."/>
            <person name="Chen Y."/>
            <person name="Hong S."/>
            <person name="Mi L."/>
            <person name="Sun Q."/>
            <person name="Zhang L."/>
            <person name="Zhou B."/>
            <person name="Peng R."/>
            <person name="Zhang X."/>
            <person name="Liu F."/>
        </authorList>
    </citation>
    <scope>NUCLEOTIDE SEQUENCE [LARGE SCALE GENOMIC DNA]</scope>
    <source>
        <strain evidence="2">cv. PA1801</strain>
    </source>
</reference>
<evidence type="ECO:0000313" key="2">
    <source>
        <dbReference type="Proteomes" id="UP000325315"/>
    </source>
</evidence>
<comment type="caution">
    <text evidence="1">The sequence shown here is derived from an EMBL/GenBank/DDBJ whole genome shotgun (WGS) entry which is preliminary data.</text>
</comment>
<gene>
    <name evidence="1" type="ORF">EPI10_027720</name>
</gene>
<dbReference type="OrthoDB" id="1002573at2759"/>
<evidence type="ECO:0000313" key="1">
    <source>
        <dbReference type="EMBL" id="KAA3461119.1"/>
    </source>
</evidence>
<dbReference type="Proteomes" id="UP000325315">
    <property type="component" value="Unassembled WGS sequence"/>
</dbReference>
<dbReference type="PANTHER" id="PTHR46890">
    <property type="entry name" value="NON-LTR RETROLELEMENT REVERSE TRANSCRIPTASE-LIKE PROTEIN-RELATED"/>
    <property type="match status" value="1"/>
</dbReference>
<sequence length="227" mass="26462">MNIREELENLSMHKRKINRIIALRNINGDWLYDLKDIQEEAINYFKKLYGEKPCRLGKLSPSRFPPLKDSDIDFLQKEVTNEEIKTTLFDMAPLKAPKSDGYHAFFFQNQWDNIGGAECAWTQNLNNTLIVLIPKIAQPEKISQFRPISLYNVLYKLVMKVIANRFKIVFPKIISQEQAGFIVGRNITNNIIIAQEVIHSMRGKNKKWMAIKINLEKILRQSPMGFH</sequence>
<keyword evidence="1" id="KW-0808">Transferase</keyword>
<protein>
    <submittedName>
        <fullName evidence="1">Reverse transcriptase</fullName>
    </submittedName>
</protein>
<keyword evidence="1" id="KW-0695">RNA-directed DNA polymerase</keyword>
<dbReference type="AlphaFoldDB" id="A0A5B6UTN5"/>
<dbReference type="InterPro" id="IPR052343">
    <property type="entry name" value="Retrotransposon-Effector_Assoc"/>
</dbReference>
<proteinExistence type="predicted"/>
<keyword evidence="2" id="KW-1185">Reference proteome</keyword>
<organism evidence="1 2">
    <name type="scientific">Gossypium australe</name>
    <dbReference type="NCBI Taxonomy" id="47621"/>
    <lineage>
        <taxon>Eukaryota</taxon>
        <taxon>Viridiplantae</taxon>
        <taxon>Streptophyta</taxon>
        <taxon>Embryophyta</taxon>
        <taxon>Tracheophyta</taxon>
        <taxon>Spermatophyta</taxon>
        <taxon>Magnoliopsida</taxon>
        <taxon>eudicotyledons</taxon>
        <taxon>Gunneridae</taxon>
        <taxon>Pentapetalae</taxon>
        <taxon>rosids</taxon>
        <taxon>malvids</taxon>
        <taxon>Malvales</taxon>
        <taxon>Malvaceae</taxon>
        <taxon>Malvoideae</taxon>
        <taxon>Gossypium</taxon>
    </lineage>
</organism>
<dbReference type="EMBL" id="SMMG02000009">
    <property type="protein sequence ID" value="KAA3461119.1"/>
    <property type="molecule type" value="Genomic_DNA"/>
</dbReference>
<dbReference type="PANTHER" id="PTHR46890:SF48">
    <property type="entry name" value="RNA-DIRECTED DNA POLYMERASE"/>
    <property type="match status" value="1"/>
</dbReference>
<name>A0A5B6UTN5_9ROSI</name>
<keyword evidence="1" id="KW-0548">Nucleotidyltransferase</keyword>